<dbReference type="Gene3D" id="2.30.22.10">
    <property type="entry name" value="Head domain of nucleotide exchange factor GrpE"/>
    <property type="match status" value="1"/>
</dbReference>
<dbReference type="AlphaFoldDB" id="A0A0H5SV94"/>
<evidence type="ECO:0000256" key="14">
    <source>
        <dbReference type="SAM" id="MobiDB-lite"/>
    </source>
</evidence>
<dbReference type="GO" id="GO:0042803">
    <property type="term" value="F:protein homodimerization activity"/>
    <property type="evidence" value="ECO:0007669"/>
    <property type="project" value="InterPro"/>
</dbReference>
<evidence type="ECO:0000256" key="3">
    <source>
        <dbReference type="ARBA" id="ARBA00011738"/>
    </source>
</evidence>
<dbReference type="Proteomes" id="UP000236497">
    <property type="component" value="Unassembled WGS sequence"/>
</dbReference>
<dbReference type="GO" id="GO:0051082">
    <property type="term" value="F:unfolded protein binding"/>
    <property type="evidence" value="ECO:0007669"/>
    <property type="project" value="TreeGrafter"/>
</dbReference>
<dbReference type="HAMAP" id="MF_01151">
    <property type="entry name" value="GrpE"/>
    <property type="match status" value="1"/>
</dbReference>
<dbReference type="Pfam" id="PF01025">
    <property type="entry name" value="GrpE"/>
    <property type="match status" value="1"/>
</dbReference>
<proteinExistence type="inferred from homology"/>
<dbReference type="GO" id="GO:0051087">
    <property type="term" value="F:protein-folding chaperone binding"/>
    <property type="evidence" value="ECO:0007669"/>
    <property type="project" value="InterPro"/>
</dbReference>
<dbReference type="PANTHER" id="PTHR21237">
    <property type="entry name" value="GRPE PROTEIN"/>
    <property type="match status" value="1"/>
</dbReference>
<evidence type="ECO:0000256" key="2">
    <source>
        <dbReference type="ARBA" id="ARBA00009054"/>
    </source>
</evidence>
<dbReference type="NCBIfam" id="NF010738">
    <property type="entry name" value="PRK14140.1"/>
    <property type="match status" value="1"/>
</dbReference>
<protein>
    <recommendedName>
        <fullName evidence="8 10">Protein GrpE</fullName>
    </recommendedName>
    <alternativeName>
        <fullName evidence="9 10">HSP-70 cofactor</fullName>
    </alternativeName>
</protein>
<feature type="compositionally biased region" description="Acidic residues" evidence="14">
    <location>
        <begin position="95"/>
        <end position="107"/>
    </location>
</feature>
<evidence type="ECO:0000256" key="9">
    <source>
        <dbReference type="ARBA" id="ARBA00076414"/>
    </source>
</evidence>
<evidence type="ECO:0000256" key="8">
    <source>
        <dbReference type="ARBA" id="ARBA00072274"/>
    </source>
</evidence>
<dbReference type="CDD" id="cd00446">
    <property type="entry name" value="GrpE"/>
    <property type="match status" value="1"/>
</dbReference>
<dbReference type="PROSITE" id="PS01071">
    <property type="entry name" value="GRPE"/>
    <property type="match status" value="1"/>
</dbReference>
<dbReference type="PANTHER" id="PTHR21237:SF23">
    <property type="entry name" value="GRPE PROTEIN HOMOLOG, MITOCHONDRIAL"/>
    <property type="match status" value="1"/>
</dbReference>
<feature type="compositionally biased region" description="Polar residues" evidence="14">
    <location>
        <begin position="62"/>
        <end position="81"/>
    </location>
</feature>
<comment type="subcellular location">
    <subcellularLocation>
        <location evidence="1 10">Cytoplasm</location>
    </subcellularLocation>
</comment>
<comment type="function">
    <text evidence="7 10 11">Participates actively in the response to hyperosmotic and heat shock by preventing the aggregation of stress-denatured proteins, in association with DnaK and GrpE. It is the nucleotide exchange factor for DnaK and may function as a thermosensor. Unfolded proteins bind initially to DnaJ; upon interaction with the DnaJ-bound protein, DnaK hydrolyzes its bound ATP, resulting in the formation of a stable complex. GrpE releases ADP from DnaK; ATP binding to DnaK triggers the release of the substrate protein, thus completing the reaction cycle. Several rounds of ATP-dependent interactions between DnaJ, DnaK and GrpE are required for fully efficient folding.</text>
</comment>
<sequence length="273" mass="31041">MDKTVEVVKAAMEKEQKGKQASDIMDEKIDNVTENNTYDNEEILQNKEAMDNEAKNDDLKNQADNTDQTNEAPSQEETANETAAEGSFKNKAAEDEQEISEEDDSDSEGEKEAKTKKSLFKGAKNKELEAKDQKIQELTDKILRIMAEFDNYRKRTEKEKAQMFDMGVKSVIEKLLPVVDNFERGLGAVDEANKDNAIVQGFNMIYKQLMTMLDDIGVKPIEAVGKPFDPNFHNAVMHSEDENYGENIVAEEFQKGYMYNDMVVRHSMVRVVN</sequence>
<feature type="compositionally biased region" description="Basic and acidic residues" evidence="14">
    <location>
        <begin position="44"/>
        <end position="61"/>
    </location>
</feature>
<feature type="coiled-coil region" evidence="13">
    <location>
        <begin position="121"/>
        <end position="155"/>
    </location>
</feature>
<dbReference type="FunFam" id="2.30.22.10:FF:000001">
    <property type="entry name" value="Protein GrpE"/>
    <property type="match status" value="1"/>
</dbReference>
<dbReference type="InterPro" id="IPR009012">
    <property type="entry name" value="GrpE_head"/>
</dbReference>
<evidence type="ECO:0000256" key="6">
    <source>
        <dbReference type="ARBA" id="ARBA00023186"/>
    </source>
</evidence>
<keyword evidence="5 10" id="KW-0346">Stress response</keyword>
<evidence type="ECO:0000256" key="7">
    <source>
        <dbReference type="ARBA" id="ARBA00053401"/>
    </source>
</evidence>
<dbReference type="PRINTS" id="PR00773">
    <property type="entry name" value="GRPEPROTEIN"/>
</dbReference>
<evidence type="ECO:0000256" key="4">
    <source>
        <dbReference type="ARBA" id="ARBA00022490"/>
    </source>
</evidence>
<dbReference type="GO" id="GO:0006457">
    <property type="term" value="P:protein folding"/>
    <property type="evidence" value="ECO:0007669"/>
    <property type="project" value="InterPro"/>
</dbReference>
<evidence type="ECO:0000256" key="13">
    <source>
        <dbReference type="SAM" id="Coils"/>
    </source>
</evidence>
<name>A0A0H5SV94_HERHM</name>
<dbReference type="GO" id="GO:0000774">
    <property type="term" value="F:adenyl-nucleotide exchange factor activity"/>
    <property type="evidence" value="ECO:0007669"/>
    <property type="project" value="InterPro"/>
</dbReference>
<comment type="subunit">
    <text evidence="3 10">Homodimer.</text>
</comment>
<feature type="compositionally biased region" description="Basic and acidic residues" evidence="14">
    <location>
        <begin position="13"/>
        <end position="31"/>
    </location>
</feature>
<evidence type="ECO:0000313" key="15">
    <source>
        <dbReference type="EMBL" id="CRZ34248.1"/>
    </source>
</evidence>
<evidence type="ECO:0000256" key="5">
    <source>
        <dbReference type="ARBA" id="ARBA00023016"/>
    </source>
</evidence>
<keyword evidence="16" id="KW-1185">Reference proteome</keyword>
<accession>A0A0H5SV94</accession>
<dbReference type="SUPFAM" id="SSF58014">
    <property type="entry name" value="Coiled-coil domain of nucleotide exchange factor GrpE"/>
    <property type="match status" value="1"/>
</dbReference>
<organism evidence="15 16">
    <name type="scientific">Herbinix hemicellulosilytica</name>
    <dbReference type="NCBI Taxonomy" id="1564487"/>
    <lineage>
        <taxon>Bacteria</taxon>
        <taxon>Bacillati</taxon>
        <taxon>Bacillota</taxon>
        <taxon>Clostridia</taxon>
        <taxon>Lachnospirales</taxon>
        <taxon>Lachnospiraceae</taxon>
        <taxon>Herbinix</taxon>
    </lineage>
</organism>
<comment type="similarity">
    <text evidence="2 10 12">Belongs to the GrpE family.</text>
</comment>
<evidence type="ECO:0000256" key="1">
    <source>
        <dbReference type="ARBA" id="ARBA00004496"/>
    </source>
</evidence>
<evidence type="ECO:0000256" key="10">
    <source>
        <dbReference type="HAMAP-Rule" id="MF_01151"/>
    </source>
</evidence>
<dbReference type="SUPFAM" id="SSF51064">
    <property type="entry name" value="Head domain of nucleotide exchange factor GrpE"/>
    <property type="match status" value="1"/>
</dbReference>
<dbReference type="EMBL" id="CVTD020000015">
    <property type="protein sequence ID" value="CRZ34248.1"/>
    <property type="molecule type" value="Genomic_DNA"/>
</dbReference>
<dbReference type="GO" id="GO:0005737">
    <property type="term" value="C:cytoplasm"/>
    <property type="evidence" value="ECO:0007669"/>
    <property type="project" value="UniProtKB-SubCell"/>
</dbReference>
<feature type="region of interest" description="Disordered" evidence="14">
    <location>
        <begin position="13"/>
        <end position="118"/>
    </location>
</feature>
<gene>
    <name evidence="10" type="primary">grpE</name>
    <name evidence="15" type="ORF">HHT355_1046</name>
</gene>
<keyword evidence="13" id="KW-0175">Coiled coil</keyword>
<evidence type="ECO:0000256" key="11">
    <source>
        <dbReference type="RuleBase" id="RU000639"/>
    </source>
</evidence>
<dbReference type="InterPro" id="IPR000740">
    <property type="entry name" value="GrpE"/>
</dbReference>
<keyword evidence="4 10" id="KW-0963">Cytoplasm</keyword>
<evidence type="ECO:0000313" key="16">
    <source>
        <dbReference type="Proteomes" id="UP000236497"/>
    </source>
</evidence>
<keyword evidence="6 10" id="KW-0143">Chaperone</keyword>
<evidence type="ECO:0000256" key="12">
    <source>
        <dbReference type="RuleBase" id="RU004478"/>
    </source>
</evidence>
<reference evidence="15 16" key="1">
    <citation type="submission" date="2015-06" db="EMBL/GenBank/DDBJ databases">
        <authorList>
            <person name="Wibberg Daniel"/>
        </authorList>
    </citation>
    <scope>NUCLEOTIDE SEQUENCE [LARGE SCALE GENOMIC DNA]</scope>
    <source>
        <strain evidence="15 16">T3/55T</strain>
    </source>
</reference>
<dbReference type="InterPro" id="IPR013805">
    <property type="entry name" value="GrpE_CC"/>
</dbReference>
<dbReference type="Gene3D" id="3.90.20.20">
    <property type="match status" value="1"/>
</dbReference>